<dbReference type="Proteomes" id="UP000283295">
    <property type="component" value="Unassembled WGS sequence"/>
</dbReference>
<proteinExistence type="predicted"/>
<reference evidence="2 4" key="1">
    <citation type="submission" date="2018-08" db="EMBL/GenBank/DDBJ databases">
        <title>A genome reference for cultivated species of the human gut microbiota.</title>
        <authorList>
            <person name="Zou Y."/>
            <person name="Xue W."/>
            <person name="Luo G."/>
        </authorList>
    </citation>
    <scope>NUCLEOTIDE SEQUENCE [LARGE SCALE GENOMIC DNA]</scope>
    <source>
        <strain evidence="2 4">AF22-21</strain>
    </source>
</reference>
<organism evidence="2 4">
    <name type="scientific">Coprococcus eutactus</name>
    <dbReference type="NCBI Taxonomy" id="33043"/>
    <lineage>
        <taxon>Bacteria</taxon>
        <taxon>Bacillati</taxon>
        <taxon>Bacillota</taxon>
        <taxon>Clostridia</taxon>
        <taxon>Lachnospirales</taxon>
        <taxon>Lachnospiraceae</taxon>
        <taxon>Coprococcus</taxon>
    </lineage>
</organism>
<evidence type="ECO:0000256" key="1">
    <source>
        <dbReference type="SAM" id="Phobius"/>
    </source>
</evidence>
<dbReference type="AlphaFoldDB" id="A0A3R5WLR8"/>
<evidence type="ECO:0000313" key="3">
    <source>
        <dbReference type="EMBL" id="RGS43206.1"/>
    </source>
</evidence>
<accession>A0A3R5WLR8</accession>
<sequence>MKGRWIQMDKNTLQMGYVILLILFFLALVFLTILYIRKRLAIRREAADQDRSKWADELIQEEQGESKGYWLNKDDMDEVDQTYRLRYYHYFDNIDECIHDLIVEMYDCGFVRTEDIFVSAYGEDALKPDSFIYMTDDDPDFEKAKAALPPVSEKNQKKIYDLWVSYVEELLDRVEIHTTQANQDIIKDALMVYGRKKIGILLRSPE</sequence>
<dbReference type="EMBL" id="QRVK01000009">
    <property type="protein sequence ID" value="RGS43206.1"/>
    <property type="molecule type" value="Genomic_DNA"/>
</dbReference>
<protein>
    <submittedName>
        <fullName evidence="2">Uncharacterized protein</fullName>
    </submittedName>
</protein>
<gene>
    <name evidence="2" type="ORF">DWX94_05420</name>
    <name evidence="3" type="ORF">DWX94_05685</name>
</gene>
<comment type="caution">
    <text evidence="2">The sequence shown here is derived from an EMBL/GenBank/DDBJ whole genome shotgun (WGS) entry which is preliminary data.</text>
</comment>
<evidence type="ECO:0000313" key="2">
    <source>
        <dbReference type="EMBL" id="RGS43168.1"/>
    </source>
</evidence>
<name>A0A3R5WLR8_9FIRM</name>
<feature type="transmembrane region" description="Helical" evidence="1">
    <location>
        <begin position="15"/>
        <end position="36"/>
    </location>
</feature>
<dbReference type="OrthoDB" id="2064543at2"/>
<keyword evidence="1" id="KW-0812">Transmembrane</keyword>
<dbReference type="EMBL" id="QRVK01000009">
    <property type="protein sequence ID" value="RGS43168.1"/>
    <property type="molecule type" value="Genomic_DNA"/>
</dbReference>
<evidence type="ECO:0000313" key="4">
    <source>
        <dbReference type="Proteomes" id="UP000283295"/>
    </source>
</evidence>
<keyword evidence="1" id="KW-1133">Transmembrane helix</keyword>
<keyword evidence="1" id="KW-0472">Membrane</keyword>